<dbReference type="PANTHER" id="PTHR42908">
    <property type="entry name" value="TRANSLATION ELONGATION FACTOR-RELATED"/>
    <property type="match status" value="1"/>
</dbReference>
<keyword evidence="1" id="KW-0547">Nucleotide-binding</keyword>
<dbReference type="VEuPathDB" id="FungiDB:DIURU_003935"/>
<dbReference type="SUPFAM" id="SSF50447">
    <property type="entry name" value="Translation proteins"/>
    <property type="match status" value="1"/>
</dbReference>
<dbReference type="GO" id="GO:0071007">
    <property type="term" value="C:U2-type catalytic step 2 spliceosome"/>
    <property type="evidence" value="ECO:0007669"/>
    <property type="project" value="TreeGrafter"/>
</dbReference>
<organism evidence="6 7">
    <name type="scientific">Diutina rugosa</name>
    <name type="common">Yeast</name>
    <name type="synonym">Candida rugosa</name>
    <dbReference type="NCBI Taxonomy" id="5481"/>
    <lineage>
        <taxon>Eukaryota</taxon>
        <taxon>Fungi</taxon>
        <taxon>Dikarya</taxon>
        <taxon>Ascomycota</taxon>
        <taxon>Saccharomycotina</taxon>
        <taxon>Pichiomycetes</taxon>
        <taxon>Debaryomycetaceae</taxon>
        <taxon>Diutina</taxon>
    </lineage>
</organism>
<dbReference type="GO" id="GO:0003924">
    <property type="term" value="F:GTPase activity"/>
    <property type="evidence" value="ECO:0007669"/>
    <property type="project" value="InterPro"/>
</dbReference>
<dbReference type="OrthoDB" id="364892at2759"/>
<name>A0A642ULB7_DIURU</name>
<dbReference type="SMART" id="SM00889">
    <property type="entry name" value="EFG_IV"/>
    <property type="match status" value="1"/>
</dbReference>
<keyword evidence="7" id="KW-1185">Reference proteome</keyword>
<protein>
    <recommendedName>
        <fullName evidence="8">Tr-type G domain-containing protein</fullName>
    </recommendedName>
</protein>
<feature type="compositionally biased region" description="Polar residues" evidence="3">
    <location>
        <begin position="16"/>
        <end position="25"/>
    </location>
</feature>
<dbReference type="SUPFAM" id="SSF54211">
    <property type="entry name" value="Ribosomal protein S5 domain 2-like"/>
    <property type="match status" value="1"/>
</dbReference>
<dbReference type="InterPro" id="IPR009000">
    <property type="entry name" value="Transl_B-barrel_sf"/>
</dbReference>
<dbReference type="GeneID" id="54782586"/>
<dbReference type="InterPro" id="IPR005517">
    <property type="entry name" value="Transl_elong_EFG/EF2_IV"/>
</dbReference>
<dbReference type="RefSeq" id="XP_034011258.1">
    <property type="nucleotide sequence ID" value="XM_034156752.1"/>
</dbReference>
<dbReference type="InterPro" id="IPR020568">
    <property type="entry name" value="Ribosomal_Su5_D2-typ_SF"/>
</dbReference>
<evidence type="ECO:0000313" key="6">
    <source>
        <dbReference type="EMBL" id="KAA8900119.1"/>
    </source>
</evidence>
<dbReference type="Gene3D" id="3.30.70.240">
    <property type="match status" value="1"/>
</dbReference>
<evidence type="ECO:0008006" key="8">
    <source>
        <dbReference type="Google" id="ProtNLM"/>
    </source>
</evidence>
<dbReference type="OMA" id="THGQAFP"/>
<dbReference type="Pfam" id="PF03764">
    <property type="entry name" value="EFG_IV"/>
    <property type="match status" value="1"/>
</dbReference>
<proteinExistence type="predicted"/>
<evidence type="ECO:0000256" key="1">
    <source>
        <dbReference type="ARBA" id="ARBA00022741"/>
    </source>
</evidence>
<evidence type="ECO:0000256" key="2">
    <source>
        <dbReference type="ARBA" id="ARBA00023134"/>
    </source>
</evidence>
<dbReference type="AlphaFoldDB" id="A0A642ULB7"/>
<dbReference type="GO" id="GO:0000398">
    <property type="term" value="P:mRNA splicing, via spliceosome"/>
    <property type="evidence" value="ECO:0007669"/>
    <property type="project" value="TreeGrafter"/>
</dbReference>
<dbReference type="GO" id="GO:0030623">
    <property type="term" value="F:U5 snRNA binding"/>
    <property type="evidence" value="ECO:0007669"/>
    <property type="project" value="TreeGrafter"/>
</dbReference>
<dbReference type="InterPro" id="IPR000640">
    <property type="entry name" value="EFG_V-like"/>
</dbReference>
<dbReference type="Gene3D" id="3.30.230.10">
    <property type="match status" value="1"/>
</dbReference>
<dbReference type="CDD" id="cd01683">
    <property type="entry name" value="EF2_IV_snRNP"/>
    <property type="match status" value="1"/>
</dbReference>
<dbReference type="Gene3D" id="2.40.30.10">
    <property type="entry name" value="Translation factors"/>
    <property type="match status" value="1"/>
</dbReference>
<comment type="caution">
    <text evidence="6">The sequence shown here is derived from an EMBL/GenBank/DDBJ whole genome shotgun (WGS) entry which is preliminary data.</text>
</comment>
<evidence type="ECO:0000256" key="3">
    <source>
        <dbReference type="SAM" id="MobiDB-lite"/>
    </source>
</evidence>
<feature type="domain" description="Elongation factor EFG" evidence="4">
    <location>
        <begin position="758"/>
        <end position="853"/>
    </location>
</feature>
<dbReference type="Gene3D" id="3.90.1430.10">
    <property type="entry name" value="Yeast translation eEF2 (G' domain)"/>
    <property type="match status" value="1"/>
</dbReference>
<evidence type="ECO:0000259" key="5">
    <source>
        <dbReference type="SMART" id="SM00889"/>
    </source>
</evidence>
<dbReference type="GO" id="GO:0005525">
    <property type="term" value="F:GTP binding"/>
    <property type="evidence" value="ECO:0007669"/>
    <property type="project" value="UniProtKB-KW"/>
</dbReference>
<dbReference type="InterPro" id="IPR035647">
    <property type="entry name" value="EFG_III/V"/>
</dbReference>
<sequence length="906" mass="100815">MSDEEYDEFGNLIGGDSQSDYSDTEASPALVSDALVAHQPNVIVATPQTTVADHLEPVIRPKTARQLVVDASNSLATAYSKEYMVQTMTSLPDRQRNVMVVGSMGCGKTSVVDMLVQQAHPDEKISGFTHLTQLERQRQMTLSTYPVTVLLPNLDDQSYVVTILDTPGHPDFYADVEALYAGDCCVTIAIDAVEGLGPYDKVLIDNALKNKLPLSVIITKMDRIILDLRLSPDDCYSKLRYVIDEIQSYVATNEYNQESKYAVTMDDVVFSSAKFGFMFSIASYVRQLSQTQPDVGGLRRCLAQGYWYKDGEVSAKKTAGSVSAFTAFILNPLYKVFTHTLVHNQGDKALPKLLWDEFNISFPKSTYEKDPAHLLRDILREIFIGTQSYIDVLSRQTPPSSHKVEDSTVLGKVLRLVRYTDEKHLALVKLQRSVSKRQRVTVIAGEVNKENSRTETIKQVSLGCGPYSISLDEAPEGSIVLIEGIDATIVSSGYICEQFPSQPEMFPKPPNFWLSSVLKVAIEPMDSADLPKMTERVRWVSREFLAAEVKVELSGEHTIFATGELYLDCLLSRIRGADNDIQLRVTIPSARFSETVEALSVAKIETTSKQNSFTVMAEPLQDKKLSRAIAEGRFELKPNQPVKTTAKILRKEYGWDALAARSLWCFGPRDNQLPSLLTDDTLEGETDKALLYSVKDSVTMGFQWCVSEGPLCDEPIRNTHFRIVDATLSDKEIYRSTSTIVPLVRKACCAGFMTASPRLMEPIYRIDIVYSGVAGNSHALYGSIKKLVMARRGEITFSEEIPGSPLHRMLGYVPVIDSVGLETDIRVRTQGQAMCYLSFSEWSVVPGDPLDADVHVEPLSPATGDALARDFVMKTRARKGLNDAPSYHKYIEPEVYEHLQDNGLLL</sequence>
<dbReference type="SMART" id="SM00838">
    <property type="entry name" value="EFG_C"/>
    <property type="match status" value="1"/>
</dbReference>
<evidence type="ECO:0000313" key="7">
    <source>
        <dbReference type="Proteomes" id="UP000449547"/>
    </source>
</evidence>
<dbReference type="InterPro" id="IPR027417">
    <property type="entry name" value="P-loop_NTPase"/>
</dbReference>
<feature type="region of interest" description="Disordered" evidence="3">
    <location>
        <begin position="1"/>
        <end position="26"/>
    </location>
</feature>
<dbReference type="SUPFAM" id="SSF52540">
    <property type="entry name" value="P-loop containing nucleoside triphosphate hydrolases"/>
    <property type="match status" value="1"/>
</dbReference>
<keyword evidence="2" id="KW-0342">GTP-binding</keyword>
<dbReference type="PANTHER" id="PTHR42908:SF6">
    <property type="entry name" value="116 KDA U5 SMALL NUCLEAR RIBONUCLEOPROTEIN COMPONENT"/>
    <property type="match status" value="1"/>
</dbReference>
<dbReference type="Proteomes" id="UP000449547">
    <property type="component" value="Unassembled WGS sequence"/>
</dbReference>
<evidence type="ECO:0000259" key="4">
    <source>
        <dbReference type="SMART" id="SM00838"/>
    </source>
</evidence>
<dbReference type="GO" id="GO:0046540">
    <property type="term" value="C:U4/U6 x U5 tri-snRNP complex"/>
    <property type="evidence" value="ECO:0007669"/>
    <property type="project" value="TreeGrafter"/>
</dbReference>
<dbReference type="Gene3D" id="3.30.70.870">
    <property type="entry name" value="Elongation Factor G (Translational Gtpase), domain 3"/>
    <property type="match status" value="1"/>
</dbReference>
<dbReference type="Pfam" id="PF00009">
    <property type="entry name" value="GTP_EFTU"/>
    <property type="match status" value="1"/>
</dbReference>
<dbReference type="InterPro" id="IPR000795">
    <property type="entry name" value="T_Tr_GTP-bd_dom"/>
</dbReference>
<dbReference type="Pfam" id="PF00679">
    <property type="entry name" value="EFG_C"/>
    <property type="match status" value="1"/>
</dbReference>
<feature type="domain" description="Translation elongation factor EFG/EF2" evidence="5">
    <location>
        <begin position="632"/>
        <end position="756"/>
    </location>
</feature>
<gene>
    <name evidence="6" type="ORF">DIURU_003935</name>
</gene>
<dbReference type="SUPFAM" id="SSF54980">
    <property type="entry name" value="EF-G C-terminal domain-like"/>
    <property type="match status" value="2"/>
</dbReference>
<reference evidence="6 7" key="1">
    <citation type="submission" date="2019-07" db="EMBL/GenBank/DDBJ databases">
        <title>Genome assembly of two rare yeast pathogens: Diutina rugosa and Trichomonascus ciferrii.</title>
        <authorList>
            <person name="Mixao V."/>
            <person name="Saus E."/>
            <person name="Hansen A."/>
            <person name="Lass-Flor C."/>
            <person name="Gabaldon T."/>
        </authorList>
    </citation>
    <scope>NUCLEOTIDE SEQUENCE [LARGE SCALE GENOMIC DNA]</scope>
    <source>
        <strain evidence="6 7">CBS 613</strain>
    </source>
</reference>
<dbReference type="GO" id="GO:0005829">
    <property type="term" value="C:cytosol"/>
    <property type="evidence" value="ECO:0007669"/>
    <property type="project" value="TreeGrafter"/>
</dbReference>
<accession>A0A642ULB7</accession>
<dbReference type="FunFam" id="3.30.70.870:FF:000002">
    <property type="entry name" value="Translation elongation factor 2"/>
    <property type="match status" value="1"/>
</dbReference>
<dbReference type="InterPro" id="IPR014721">
    <property type="entry name" value="Ribsml_uS5_D2-typ_fold_subgr"/>
</dbReference>
<dbReference type="EMBL" id="SWFT01000116">
    <property type="protein sequence ID" value="KAA8900119.1"/>
    <property type="molecule type" value="Genomic_DNA"/>
</dbReference>
<dbReference type="Gene3D" id="3.40.50.300">
    <property type="entry name" value="P-loop containing nucleotide triphosphate hydrolases"/>
    <property type="match status" value="1"/>
</dbReference>